<reference evidence="1" key="2">
    <citation type="submission" date="2023-01" db="EMBL/GenBank/DDBJ databases">
        <authorList>
            <person name="Sun Q."/>
            <person name="Evtushenko L."/>
        </authorList>
    </citation>
    <scope>NUCLEOTIDE SEQUENCE</scope>
    <source>
        <strain evidence="1">VKM Ac-2007</strain>
    </source>
</reference>
<dbReference type="AlphaFoldDB" id="A0A9W6MAQ6"/>
<evidence type="ECO:0000313" key="1">
    <source>
        <dbReference type="EMBL" id="GLK06985.1"/>
    </source>
</evidence>
<evidence type="ECO:0008006" key="3">
    <source>
        <dbReference type="Google" id="ProtNLM"/>
    </source>
</evidence>
<accession>A0A9W6MAQ6</accession>
<keyword evidence="2" id="KW-1185">Reference proteome</keyword>
<dbReference type="RefSeq" id="WP_271215562.1">
    <property type="nucleotide sequence ID" value="NZ_BAAAVD010000006.1"/>
</dbReference>
<proteinExistence type="predicted"/>
<sequence length="329" mass="36857">MHVEIIDPTLEPVPADWEVFRKQEGLIAAWQAEALTAVAWCAARPVYLGIVREGSQVVGLFSGAVTGLPQVRGRYAEPGALPWVGWFDCRLLVGFTNGFAFAAELGPADRSEAVAAFEKALRRRLGRRCLGVLYRQITADLLPTVGRRFRPRVTTAPNTLLPNRWSDMAGYFADLPRDRRRRLRRVHDEASERTRVMAGVDDIDPVQASVLAQATVRKHGRLAPPLPARYFRALSGEEGVRYFGHLDQELLLSFDLTFDDGRRLVTTVNGSLEVRDGGRRDLYFDLYLREIGYMIAHGREGCEFGKGMAELKQRFGCELVPQSTVIAAW</sequence>
<dbReference type="Proteomes" id="UP001143474">
    <property type="component" value="Unassembled WGS sequence"/>
</dbReference>
<reference evidence="1" key="1">
    <citation type="journal article" date="2014" name="Int. J. Syst. Evol. Microbiol.">
        <title>Complete genome sequence of Corynebacterium casei LMG S-19264T (=DSM 44701T), isolated from a smear-ripened cheese.</title>
        <authorList>
            <consortium name="US DOE Joint Genome Institute (JGI-PGF)"/>
            <person name="Walter F."/>
            <person name="Albersmeier A."/>
            <person name="Kalinowski J."/>
            <person name="Ruckert C."/>
        </authorList>
    </citation>
    <scope>NUCLEOTIDE SEQUENCE</scope>
    <source>
        <strain evidence="1">VKM Ac-2007</strain>
    </source>
</reference>
<dbReference type="EMBL" id="BSEV01000001">
    <property type="protein sequence ID" value="GLK06985.1"/>
    <property type="molecule type" value="Genomic_DNA"/>
</dbReference>
<name>A0A9W6MAQ6_9ACTN</name>
<organism evidence="1 2">
    <name type="scientific">Streptosporangium carneum</name>
    <dbReference type="NCBI Taxonomy" id="47481"/>
    <lineage>
        <taxon>Bacteria</taxon>
        <taxon>Bacillati</taxon>
        <taxon>Actinomycetota</taxon>
        <taxon>Actinomycetes</taxon>
        <taxon>Streptosporangiales</taxon>
        <taxon>Streptosporangiaceae</taxon>
        <taxon>Streptosporangium</taxon>
    </lineage>
</organism>
<evidence type="ECO:0000313" key="2">
    <source>
        <dbReference type="Proteomes" id="UP001143474"/>
    </source>
</evidence>
<gene>
    <name evidence="1" type="ORF">GCM10017600_03900</name>
</gene>
<protein>
    <recommendedName>
        <fullName evidence="3">BioF2-like acetyltransferase domain-containing protein</fullName>
    </recommendedName>
</protein>
<dbReference type="InterPro" id="IPR016181">
    <property type="entry name" value="Acyl_CoA_acyltransferase"/>
</dbReference>
<dbReference type="SUPFAM" id="SSF55729">
    <property type="entry name" value="Acyl-CoA N-acyltransferases (Nat)"/>
    <property type="match status" value="1"/>
</dbReference>
<comment type="caution">
    <text evidence="1">The sequence shown here is derived from an EMBL/GenBank/DDBJ whole genome shotgun (WGS) entry which is preliminary data.</text>
</comment>